<keyword evidence="2" id="KW-0378">Hydrolase</keyword>
<proteinExistence type="predicted"/>
<dbReference type="SUPFAM" id="SSF50156">
    <property type="entry name" value="PDZ domain-like"/>
    <property type="match status" value="1"/>
</dbReference>
<name>A0A857NE86_9BACT</name>
<feature type="domain" description="PDZ" evidence="3">
    <location>
        <begin position="272"/>
        <end position="350"/>
    </location>
</feature>
<dbReference type="RefSeq" id="WP_161932069.1">
    <property type="nucleotide sequence ID" value="NZ_CP047901.1"/>
</dbReference>
<protein>
    <submittedName>
        <fullName evidence="4">Periplasmic serine protease, S1-C subfamily</fullName>
    </submittedName>
</protein>
<dbReference type="SUPFAM" id="SSF50494">
    <property type="entry name" value="Trypsin-like serine proteases"/>
    <property type="match status" value="1"/>
</dbReference>
<dbReference type="GO" id="GO:0004252">
    <property type="term" value="F:serine-type endopeptidase activity"/>
    <property type="evidence" value="ECO:0007669"/>
    <property type="project" value="InterPro"/>
</dbReference>
<dbReference type="InterPro" id="IPR036034">
    <property type="entry name" value="PDZ_sf"/>
</dbReference>
<dbReference type="InterPro" id="IPR009003">
    <property type="entry name" value="Peptidase_S1_PA"/>
</dbReference>
<evidence type="ECO:0000256" key="2">
    <source>
        <dbReference type="ARBA" id="ARBA00022801"/>
    </source>
</evidence>
<dbReference type="PANTHER" id="PTHR43343">
    <property type="entry name" value="PEPTIDASE S12"/>
    <property type="match status" value="1"/>
</dbReference>
<dbReference type="SMART" id="SM00228">
    <property type="entry name" value="PDZ"/>
    <property type="match status" value="1"/>
</dbReference>
<keyword evidence="1 4" id="KW-0645">Protease</keyword>
<gene>
    <name evidence="4" type="ORF">MICH65_0720</name>
</gene>
<dbReference type="EMBL" id="CP047901">
    <property type="protein sequence ID" value="QHO63701.1"/>
    <property type="molecule type" value="Genomic_DNA"/>
</dbReference>
<evidence type="ECO:0000256" key="1">
    <source>
        <dbReference type="ARBA" id="ARBA00022670"/>
    </source>
</evidence>
<dbReference type="PROSITE" id="PS50106">
    <property type="entry name" value="PDZ"/>
    <property type="match status" value="1"/>
</dbReference>
<organism evidence="4 5">
    <name type="scientific">Candidatus Chazhemtobacterium aquaticus</name>
    <dbReference type="NCBI Taxonomy" id="2715735"/>
    <lineage>
        <taxon>Bacteria</taxon>
        <taxon>Candidatus Chazhemtobacteraceae</taxon>
        <taxon>Candidatus Chazhemtobacterium</taxon>
    </lineage>
</organism>
<evidence type="ECO:0000313" key="5">
    <source>
        <dbReference type="Proteomes" id="UP000463983"/>
    </source>
</evidence>
<dbReference type="Gene3D" id="2.40.10.120">
    <property type="match status" value="1"/>
</dbReference>
<dbReference type="KEGG" id="caqa:MICH65_0720"/>
<keyword evidence="5" id="KW-1185">Reference proteome</keyword>
<dbReference type="Pfam" id="PF13365">
    <property type="entry name" value="Trypsin_2"/>
    <property type="match status" value="1"/>
</dbReference>
<dbReference type="InterPro" id="IPR001478">
    <property type="entry name" value="PDZ"/>
</dbReference>
<dbReference type="PANTHER" id="PTHR43343:SF3">
    <property type="entry name" value="PROTEASE DO-LIKE 8, CHLOROPLASTIC"/>
    <property type="match status" value="1"/>
</dbReference>
<sequence>MKSFLMGLSVSVLVLFSAIGGAVADRVFVIKPLDYLLGEGIGGFHLPEKSNLVTQKILNEEGVVIDVADKASVGVVTVAVEREQRVIEPIESPFGFFGFGLDSGKTEVIEQDIGSGFVVEGGMVVTNKHVVSDTQASYKVIDYNDEEYVVEKIYRDPINDLAILQIAGGDKLKTLELGDSDSLKVGQFVIAIGTALGEFRHTVTTGVVSGLGRGIVAGDGFSDFEQLDNVIQTDAAINPGNSGGPLLNSAGQVIGVNVAVSSSGENIGFALPINVVRESLENFEATGRFSRPMLGVSYRMVSKDTAILNEVTEGAYVIDVMAGSSADEAGIKPGDIITEVDGQRVGEIRGGLANVINTKKVGDQVSVKLWREGEMREFAVILKEQVDQ</sequence>
<evidence type="ECO:0000259" key="3">
    <source>
        <dbReference type="PROSITE" id="PS50106"/>
    </source>
</evidence>
<dbReference type="AlphaFoldDB" id="A0A857NE86"/>
<accession>A0A857NE86</accession>
<dbReference type="PRINTS" id="PR00834">
    <property type="entry name" value="PROTEASES2C"/>
</dbReference>
<dbReference type="InterPro" id="IPR051201">
    <property type="entry name" value="Chloro_Bact_Ser_Proteases"/>
</dbReference>
<dbReference type="GO" id="GO:0006508">
    <property type="term" value="P:proteolysis"/>
    <property type="evidence" value="ECO:0007669"/>
    <property type="project" value="UniProtKB-KW"/>
</dbReference>
<evidence type="ECO:0000313" key="4">
    <source>
        <dbReference type="EMBL" id="QHO63701.1"/>
    </source>
</evidence>
<dbReference type="Pfam" id="PF13180">
    <property type="entry name" value="PDZ_2"/>
    <property type="match status" value="1"/>
</dbReference>
<dbReference type="Gene3D" id="2.30.42.10">
    <property type="match status" value="1"/>
</dbReference>
<dbReference type="Proteomes" id="UP000463983">
    <property type="component" value="Chromosome"/>
</dbReference>
<reference evidence="5" key="1">
    <citation type="journal article" date="2020" name="Microorganisms">
        <title>Complete Genome of a Member of a New Bacterial Lineage in the Microgenomates Group Reveals an Unusual Nucleotide Composition Disparity Between Two Strands of DNA and Limited Metabolic Potential.</title>
        <authorList>
            <person name="Kadnikov V.V."/>
            <person name="Mardanov A.V."/>
            <person name="Beletsky A.V."/>
            <person name="Karnachuk O.V."/>
            <person name="Ravin N.V."/>
        </authorList>
    </citation>
    <scope>NUCLEOTIDE SEQUENCE [LARGE SCALE GENOMIC DNA]</scope>
</reference>
<dbReference type="InterPro" id="IPR001940">
    <property type="entry name" value="Peptidase_S1C"/>
</dbReference>